<accession>A0A7R7DR89</accession>
<protein>
    <submittedName>
        <fullName evidence="1">Uncharacterized protein</fullName>
    </submittedName>
</protein>
<dbReference type="AlphaFoldDB" id="A0A7R7DR89"/>
<gene>
    <name evidence="1" type="ORF">Athai_39170</name>
</gene>
<reference evidence="1 2" key="1">
    <citation type="submission" date="2020-08" db="EMBL/GenBank/DDBJ databases">
        <title>Whole genome shotgun sequence of Actinocatenispora thailandica NBRC 105041.</title>
        <authorList>
            <person name="Komaki H."/>
            <person name="Tamura T."/>
        </authorList>
    </citation>
    <scope>NUCLEOTIDE SEQUENCE [LARGE SCALE GENOMIC DNA]</scope>
    <source>
        <strain evidence="1 2">NBRC 105041</strain>
    </source>
</reference>
<dbReference type="KEGG" id="atl:Athai_39170"/>
<dbReference type="Proteomes" id="UP000611640">
    <property type="component" value="Chromosome"/>
</dbReference>
<name>A0A7R7DR89_9ACTN</name>
<sequence>MDSWQAAASSVTLMPRPGWAAASVSSTSAARATLCTQYRDSSPAGRLLFAIAEQHTDFLPDRQPDS</sequence>
<proteinExistence type="predicted"/>
<keyword evidence="2" id="KW-1185">Reference proteome</keyword>
<evidence type="ECO:0000313" key="1">
    <source>
        <dbReference type="EMBL" id="BCJ36414.1"/>
    </source>
</evidence>
<dbReference type="EMBL" id="AP023355">
    <property type="protein sequence ID" value="BCJ36414.1"/>
    <property type="molecule type" value="Genomic_DNA"/>
</dbReference>
<evidence type="ECO:0000313" key="2">
    <source>
        <dbReference type="Proteomes" id="UP000611640"/>
    </source>
</evidence>
<organism evidence="1 2">
    <name type="scientific">Actinocatenispora thailandica</name>
    <dbReference type="NCBI Taxonomy" id="227318"/>
    <lineage>
        <taxon>Bacteria</taxon>
        <taxon>Bacillati</taxon>
        <taxon>Actinomycetota</taxon>
        <taxon>Actinomycetes</taxon>
        <taxon>Micromonosporales</taxon>
        <taxon>Micromonosporaceae</taxon>
        <taxon>Actinocatenispora</taxon>
    </lineage>
</organism>